<keyword evidence="2" id="KW-0067">ATP-binding</keyword>
<reference evidence="4" key="1">
    <citation type="submission" date="2018-06" db="EMBL/GenBank/DDBJ databases">
        <authorList>
            <person name="Zhirakovskaya E."/>
        </authorList>
    </citation>
    <scope>NUCLEOTIDE SEQUENCE</scope>
</reference>
<proteinExistence type="predicted"/>
<protein>
    <submittedName>
        <fullName evidence="4">Phosphotransferase involved in threonylcarbamoyladenosine t(6)A37 formation in tRNA</fullName>
    </submittedName>
</protein>
<dbReference type="PANTHER" id="PTHR33540">
    <property type="entry name" value="TRNA THREONYLCARBAMOYLADENOSINE BIOSYNTHESIS PROTEIN TSAE"/>
    <property type="match status" value="1"/>
</dbReference>
<dbReference type="InterPro" id="IPR002575">
    <property type="entry name" value="Aminoglycoside_PTrfase"/>
</dbReference>
<accession>A0A3B1A2N4</accession>
<evidence type="ECO:0000259" key="3">
    <source>
        <dbReference type="Pfam" id="PF01636"/>
    </source>
</evidence>
<dbReference type="GO" id="GO:0005524">
    <property type="term" value="F:ATP binding"/>
    <property type="evidence" value="ECO:0007669"/>
    <property type="project" value="UniProtKB-KW"/>
</dbReference>
<organism evidence="4">
    <name type="scientific">hydrothermal vent metagenome</name>
    <dbReference type="NCBI Taxonomy" id="652676"/>
    <lineage>
        <taxon>unclassified sequences</taxon>
        <taxon>metagenomes</taxon>
        <taxon>ecological metagenomes</taxon>
    </lineage>
</organism>
<keyword evidence="1" id="KW-0547">Nucleotide-binding</keyword>
<dbReference type="Gene3D" id="3.30.200.20">
    <property type="entry name" value="Phosphorylase Kinase, domain 1"/>
    <property type="match status" value="1"/>
</dbReference>
<dbReference type="Gene3D" id="3.90.1200.10">
    <property type="match status" value="1"/>
</dbReference>
<evidence type="ECO:0000313" key="4">
    <source>
        <dbReference type="EMBL" id="VAW93847.1"/>
    </source>
</evidence>
<dbReference type="GO" id="GO:0016740">
    <property type="term" value="F:transferase activity"/>
    <property type="evidence" value="ECO:0007669"/>
    <property type="project" value="UniProtKB-KW"/>
</dbReference>
<feature type="domain" description="Aminoglycoside phosphotransferase" evidence="3">
    <location>
        <begin position="23"/>
        <end position="235"/>
    </location>
</feature>
<name>A0A3B1A2N4_9ZZZZ</name>
<dbReference type="InterPro" id="IPR011009">
    <property type="entry name" value="Kinase-like_dom_sf"/>
</dbReference>
<evidence type="ECO:0000256" key="1">
    <source>
        <dbReference type="ARBA" id="ARBA00022741"/>
    </source>
</evidence>
<dbReference type="PANTHER" id="PTHR33540:SF1">
    <property type="entry name" value="N-ACETYLMURAMATE_N-ACETYLGLUCOSAMINE KINASE"/>
    <property type="match status" value="1"/>
</dbReference>
<dbReference type="Pfam" id="PF01636">
    <property type="entry name" value="APH"/>
    <property type="match status" value="1"/>
</dbReference>
<dbReference type="AlphaFoldDB" id="A0A3B1A2N4"/>
<gene>
    <name evidence="4" type="ORF">MNBD_GAMMA21-153</name>
</gene>
<dbReference type="SUPFAM" id="SSF56112">
    <property type="entry name" value="Protein kinase-like (PK-like)"/>
    <property type="match status" value="1"/>
</dbReference>
<dbReference type="EMBL" id="UOFR01000023">
    <property type="protein sequence ID" value="VAW93847.1"/>
    <property type="molecule type" value="Genomic_DNA"/>
</dbReference>
<sequence>MDNRLKNLGDWAKEIYAEDAIRISPASADASFRRYFRVEHQDGSHIIMDAPPDKEDSEPFVRISSYLASLALNVPQVVNSQDKQGFYLLTDLGSTQYLDFLTTDNVDRLYQDAMQALFVMQSRCKQPEARIPPYDEPLLLTEMGLFSEWYLGHELKASLSKRQLEIIQSSYQILANSALQQPNVFVHRDYHSRNLMFVESANPGILDFQDAVWGPVTYDLVSLLRDCYITWPQQKVESWMKKYYSWLCDDGLISDVSEIQFIRWFDLMGMQRHLKASGIFARLNHRDNKPGYMNDIPRTMNYLLSVASNYSEFDDFLSVMDELGIPEKLSLTPMENTW</sequence>
<evidence type="ECO:0000256" key="2">
    <source>
        <dbReference type="ARBA" id="ARBA00022840"/>
    </source>
</evidence>
<keyword evidence="4" id="KW-0808">Transferase</keyword>